<organism evidence="2 3">
    <name type="scientific">Moniliophthora roreri</name>
    <name type="common">Frosty pod rot fungus</name>
    <name type="synonym">Monilia roreri</name>
    <dbReference type="NCBI Taxonomy" id="221103"/>
    <lineage>
        <taxon>Eukaryota</taxon>
        <taxon>Fungi</taxon>
        <taxon>Dikarya</taxon>
        <taxon>Basidiomycota</taxon>
        <taxon>Agaricomycotina</taxon>
        <taxon>Agaricomycetes</taxon>
        <taxon>Agaricomycetidae</taxon>
        <taxon>Agaricales</taxon>
        <taxon>Marasmiineae</taxon>
        <taxon>Marasmiaceae</taxon>
        <taxon>Moniliophthora</taxon>
    </lineage>
</organism>
<dbReference type="EMBL" id="LATX01002384">
    <property type="protein sequence ID" value="KTB30407.1"/>
    <property type="molecule type" value="Genomic_DNA"/>
</dbReference>
<evidence type="ECO:0000313" key="3">
    <source>
        <dbReference type="Proteomes" id="UP000054988"/>
    </source>
</evidence>
<evidence type="ECO:0000313" key="2">
    <source>
        <dbReference type="EMBL" id="KTB30407.1"/>
    </source>
</evidence>
<sequence>MDFCGPCPEFLDLLPPLIAKVESKSDQDDLVKWLHSFPPEYASQISHLVEQIRKIQLRKRPPTPLRLPPPWNPPRIPSP</sequence>
<proteinExistence type="predicted"/>
<protein>
    <submittedName>
        <fullName evidence="2">Uncharacterized protein</fullName>
    </submittedName>
</protein>
<name>A0A0W0F246_MONRR</name>
<dbReference type="Proteomes" id="UP000054988">
    <property type="component" value="Unassembled WGS sequence"/>
</dbReference>
<accession>A0A0W0F246</accession>
<dbReference type="AlphaFoldDB" id="A0A0W0F246"/>
<feature type="region of interest" description="Disordered" evidence="1">
    <location>
        <begin position="59"/>
        <end position="79"/>
    </location>
</feature>
<evidence type="ECO:0000256" key="1">
    <source>
        <dbReference type="SAM" id="MobiDB-lite"/>
    </source>
</evidence>
<comment type="caution">
    <text evidence="2">The sequence shown here is derived from an EMBL/GenBank/DDBJ whole genome shotgun (WGS) entry which is preliminary data.</text>
</comment>
<feature type="compositionally biased region" description="Pro residues" evidence="1">
    <location>
        <begin position="62"/>
        <end position="79"/>
    </location>
</feature>
<gene>
    <name evidence="2" type="ORF">WG66_16990</name>
</gene>
<reference evidence="2 3" key="1">
    <citation type="submission" date="2015-12" db="EMBL/GenBank/DDBJ databases">
        <title>Draft genome sequence of Moniliophthora roreri, the causal agent of frosty pod rot of cacao.</title>
        <authorList>
            <person name="Aime M.C."/>
            <person name="Diaz-Valderrama J.R."/>
            <person name="Kijpornyongpan T."/>
            <person name="Phillips-Mora W."/>
        </authorList>
    </citation>
    <scope>NUCLEOTIDE SEQUENCE [LARGE SCALE GENOMIC DNA]</scope>
    <source>
        <strain evidence="2 3">MCA 2952</strain>
    </source>
</reference>